<sequence>MVAGFYPALFDYGEAAQVRVAAFYICVALSDPAYVDLTPDYHQDAPVLETGLYQPGQMI</sequence>
<dbReference type="Proteomes" id="UP000070133">
    <property type="component" value="Unassembled WGS sequence"/>
</dbReference>
<keyword evidence="2" id="KW-1185">Reference proteome</keyword>
<reference evidence="1 2" key="1">
    <citation type="submission" date="2015-07" db="EMBL/GenBank/DDBJ databases">
        <title>Comparative genomics of the Sigatoka disease complex on banana suggests a link between parallel evolutionary changes in Pseudocercospora fijiensis and Pseudocercospora eumusae and increased virulence on the banana host.</title>
        <authorList>
            <person name="Chang T.-C."/>
            <person name="Salvucci A."/>
            <person name="Crous P.W."/>
            <person name="Stergiopoulos I."/>
        </authorList>
    </citation>
    <scope>NUCLEOTIDE SEQUENCE [LARGE SCALE GENOMIC DNA]</scope>
    <source>
        <strain evidence="1 2">CBS 114824</strain>
    </source>
</reference>
<protein>
    <submittedName>
        <fullName evidence="1">Uncharacterized protein</fullName>
    </submittedName>
</protein>
<accession>A0A139H377</accession>
<organism evidence="1 2">
    <name type="scientific">Pseudocercospora eumusae</name>
    <dbReference type="NCBI Taxonomy" id="321146"/>
    <lineage>
        <taxon>Eukaryota</taxon>
        <taxon>Fungi</taxon>
        <taxon>Dikarya</taxon>
        <taxon>Ascomycota</taxon>
        <taxon>Pezizomycotina</taxon>
        <taxon>Dothideomycetes</taxon>
        <taxon>Dothideomycetidae</taxon>
        <taxon>Mycosphaerellales</taxon>
        <taxon>Mycosphaerellaceae</taxon>
        <taxon>Pseudocercospora</taxon>
    </lineage>
</organism>
<name>A0A139H377_9PEZI</name>
<comment type="caution">
    <text evidence="1">The sequence shown here is derived from an EMBL/GenBank/DDBJ whole genome shotgun (WGS) entry which is preliminary data.</text>
</comment>
<evidence type="ECO:0000313" key="1">
    <source>
        <dbReference type="EMBL" id="KXS96926.1"/>
    </source>
</evidence>
<evidence type="ECO:0000313" key="2">
    <source>
        <dbReference type="Proteomes" id="UP000070133"/>
    </source>
</evidence>
<dbReference type="AlphaFoldDB" id="A0A139H377"/>
<dbReference type="EMBL" id="LFZN01000159">
    <property type="protein sequence ID" value="KXS96926.1"/>
    <property type="molecule type" value="Genomic_DNA"/>
</dbReference>
<gene>
    <name evidence="1" type="ORF">AC578_4231</name>
</gene>
<proteinExistence type="predicted"/>